<dbReference type="AlphaFoldDB" id="A0A6N6MS91"/>
<comment type="caution">
    <text evidence="2">The sequence shown here is derived from an EMBL/GenBank/DDBJ whole genome shotgun (WGS) entry which is preliminary data.</text>
</comment>
<evidence type="ECO:0000313" key="2">
    <source>
        <dbReference type="EMBL" id="KAB1073365.1"/>
    </source>
</evidence>
<dbReference type="Proteomes" id="UP000441523">
    <property type="component" value="Unassembled WGS sequence"/>
</dbReference>
<name>A0A6N6MS91_9HYPH</name>
<evidence type="ECO:0000259" key="1">
    <source>
        <dbReference type="Pfam" id="PF21834"/>
    </source>
</evidence>
<dbReference type="Pfam" id="PF21834">
    <property type="entry name" value="DUF6894"/>
    <property type="match status" value="1"/>
</dbReference>
<feature type="domain" description="DUF6894" evidence="1">
    <location>
        <begin position="3"/>
        <end position="71"/>
    </location>
</feature>
<protein>
    <recommendedName>
        <fullName evidence="1">DUF6894 domain-containing protein</fullName>
    </recommendedName>
</protein>
<dbReference type="RefSeq" id="WP_150963702.1">
    <property type="nucleotide sequence ID" value="NZ_VZZJ01000008.1"/>
</dbReference>
<gene>
    <name evidence="2" type="ORF">F6X51_11445</name>
</gene>
<dbReference type="EMBL" id="VZZJ01000008">
    <property type="protein sequence ID" value="KAB1073365.1"/>
    <property type="molecule type" value="Genomic_DNA"/>
</dbReference>
<accession>A0A6N6MS91</accession>
<sequence length="106" mass="11660">MARYFFHLLTGRTFSRDEEGVEIGTLDDVLAHAAVLARRLMEETCLAGSATRSAFAVEDCERRLILHLSFSSLDGFRLHKSGLDMSGLDTPCADASRPDPVPPTLH</sequence>
<reference evidence="2 3" key="1">
    <citation type="submission" date="2019-09" db="EMBL/GenBank/DDBJ databases">
        <title>YIM 132548 draft genome.</title>
        <authorList>
            <person name="Jiang L."/>
        </authorList>
    </citation>
    <scope>NUCLEOTIDE SEQUENCE [LARGE SCALE GENOMIC DNA]</scope>
    <source>
        <strain evidence="2 3">YIM 132548</strain>
    </source>
</reference>
<proteinExistence type="predicted"/>
<evidence type="ECO:0000313" key="3">
    <source>
        <dbReference type="Proteomes" id="UP000441523"/>
    </source>
</evidence>
<keyword evidence="3" id="KW-1185">Reference proteome</keyword>
<dbReference type="InterPro" id="IPR054189">
    <property type="entry name" value="DUF6894"/>
</dbReference>
<organism evidence="2 3">
    <name type="scientific">Methylobacterium planeticum</name>
    <dbReference type="NCBI Taxonomy" id="2615211"/>
    <lineage>
        <taxon>Bacteria</taxon>
        <taxon>Pseudomonadati</taxon>
        <taxon>Pseudomonadota</taxon>
        <taxon>Alphaproteobacteria</taxon>
        <taxon>Hyphomicrobiales</taxon>
        <taxon>Methylobacteriaceae</taxon>
        <taxon>Methylobacterium</taxon>
    </lineage>
</organism>